<dbReference type="EMBL" id="ACOP02000073">
    <property type="protein sequence ID" value="EEU95792.1"/>
    <property type="molecule type" value="Genomic_DNA"/>
</dbReference>
<sequence>MIDFLSGSRCATLVFEGRNGIAAVGTLCKYAGLIFPEGAMKAAASALRENAIRAAVKMLKAGCGLHQQFQCLQITGCHAFHA</sequence>
<dbReference type="Proteomes" id="UP000004619">
    <property type="component" value="Unassembled WGS sequence"/>
</dbReference>
<proteinExistence type="predicted"/>
<dbReference type="STRING" id="411483.FAEPRAA2165_02729"/>
<evidence type="ECO:0000313" key="2">
    <source>
        <dbReference type="Proteomes" id="UP000004619"/>
    </source>
</evidence>
<gene>
    <name evidence="1" type="ORF">FAEPRAA2165_02729</name>
</gene>
<accession>C7H8T9</accession>
<evidence type="ECO:0000313" key="1">
    <source>
        <dbReference type="EMBL" id="EEU95792.1"/>
    </source>
</evidence>
<comment type="caution">
    <text evidence="1">The sequence shown here is derived from an EMBL/GenBank/DDBJ whole genome shotgun (WGS) entry which is preliminary data.</text>
</comment>
<keyword evidence="2" id="KW-1185">Reference proteome</keyword>
<dbReference type="HOGENOM" id="CLU_2553222_0_0_9"/>
<organism evidence="1 2">
    <name type="scientific">Faecalibacterium duncaniae (strain DSM 17677 / JCM 31915 / A2-165)</name>
    <name type="common">Faecalibacterium prausnitzii</name>
    <dbReference type="NCBI Taxonomy" id="411483"/>
    <lineage>
        <taxon>Bacteria</taxon>
        <taxon>Bacillati</taxon>
        <taxon>Bacillota</taxon>
        <taxon>Clostridia</taxon>
        <taxon>Eubacteriales</taxon>
        <taxon>Oscillospiraceae</taxon>
        <taxon>Faecalibacterium</taxon>
    </lineage>
</organism>
<name>C7H8T9_FAED2</name>
<dbReference type="AlphaFoldDB" id="C7H8T9"/>
<protein>
    <submittedName>
        <fullName evidence="1">Uncharacterized protein</fullName>
    </submittedName>
</protein>
<reference evidence="1" key="1">
    <citation type="submission" date="2009-08" db="EMBL/GenBank/DDBJ databases">
        <authorList>
            <person name="Weinstock G."/>
            <person name="Sodergren E."/>
            <person name="Clifton S."/>
            <person name="Fulton L."/>
            <person name="Fulton B."/>
            <person name="Courtney L."/>
            <person name="Fronick C."/>
            <person name="Harrison M."/>
            <person name="Strong C."/>
            <person name="Farmer C."/>
            <person name="Delahaunty K."/>
            <person name="Markovic C."/>
            <person name="Hall O."/>
            <person name="Minx P."/>
            <person name="Tomlinson C."/>
            <person name="Mitreva M."/>
            <person name="Nelson J."/>
            <person name="Hou S."/>
            <person name="Wollam A."/>
            <person name="Pepin K.H."/>
            <person name="Johnson M."/>
            <person name="Bhonagiri V."/>
            <person name="Nash W.E."/>
            <person name="Warren W."/>
            <person name="Chinwalla A."/>
            <person name="Mardis E.R."/>
            <person name="Wilson R.K."/>
        </authorList>
    </citation>
    <scope>NUCLEOTIDE SEQUENCE [LARGE SCALE GENOMIC DNA]</scope>
    <source>
        <strain evidence="1">A2-165</strain>
    </source>
</reference>